<dbReference type="GO" id="GO:0003677">
    <property type="term" value="F:DNA binding"/>
    <property type="evidence" value="ECO:0007669"/>
    <property type="project" value="InterPro"/>
</dbReference>
<keyword evidence="1" id="KW-0255">Endonuclease</keyword>
<dbReference type="Pfam" id="PF09553">
    <property type="entry name" value="RE_Eco47II"/>
    <property type="match status" value="1"/>
</dbReference>
<sequence>MSFISRFVFKKKIEMSEYNLQFISDKDLYKHVSKTVQAYSFEMDLKKFNKNLIDPIKLTFDSIVYEQSYEDTIENEVLRQLDKTNSNLIGYFHQNIFEYFSDDWDVPSQGYDIENKKEKIFVEMKNKHNTMNSSSSAKTYMRFQNTILQDRDAKCFLVEIIAKNSQNIPWVVTLDKVKQPTNESIRRVSIDKFYEIVTKDKFAFQKLCYILPTVIKDVVDDLKSRNKKNTVFKELKNLSSDLLTSIYLLSFKKYEGFNKFKF</sequence>
<dbReference type="EMBL" id="AP035888">
    <property type="protein sequence ID" value="BFP67015.1"/>
    <property type="molecule type" value="Genomic_DNA"/>
</dbReference>
<dbReference type="AlphaFoldDB" id="A0AB33KS23"/>
<dbReference type="InterPro" id="IPR019057">
    <property type="entry name" value="Restrct_endonuc_II_Eco47II"/>
</dbReference>
<dbReference type="GO" id="GO:0009036">
    <property type="term" value="F:type II site-specific deoxyribonuclease activity"/>
    <property type="evidence" value="ECO:0007669"/>
    <property type="project" value="InterPro"/>
</dbReference>
<reference evidence="1" key="1">
    <citation type="submission" date="2024-08" db="EMBL/GenBank/DDBJ databases">
        <title>Whole genome sequence of Tenacibaculum sp. strain pbs-1 associated with black-spot shell disease in Akoya pearl oysters.</title>
        <authorList>
            <person name="Sakatoku A."/>
            <person name="Suzuki T."/>
            <person name="Hatano K."/>
            <person name="Seki M."/>
            <person name="Tanaka D."/>
            <person name="Nakamura S."/>
            <person name="Suzuki N."/>
            <person name="Isshiki T."/>
        </authorList>
    </citation>
    <scope>NUCLEOTIDE SEQUENCE</scope>
    <source>
        <strain evidence="1">Pbs-1</strain>
    </source>
</reference>
<accession>A0AB33KS23</accession>
<proteinExistence type="predicted"/>
<name>A0AB33KS23_9FLAO</name>
<organism evidence="1">
    <name type="scientific">Tenacibaculum sp. Pbs-1</name>
    <dbReference type="NCBI Taxonomy" id="3238748"/>
    <lineage>
        <taxon>Bacteria</taxon>
        <taxon>Pseudomonadati</taxon>
        <taxon>Bacteroidota</taxon>
        <taxon>Flavobacteriia</taxon>
        <taxon>Flavobacteriales</taxon>
        <taxon>Flavobacteriaceae</taxon>
        <taxon>Tenacibaculum</taxon>
    </lineage>
</organism>
<protein>
    <submittedName>
        <fullName evidence="1">Eco47II family restriction endonuclease</fullName>
    </submittedName>
</protein>
<gene>
    <name evidence="1" type="ORF">Pbs1_03580</name>
</gene>
<evidence type="ECO:0000313" key="1">
    <source>
        <dbReference type="EMBL" id="BFP67015.1"/>
    </source>
</evidence>
<keyword evidence="1" id="KW-0378">Hydrolase</keyword>
<dbReference type="GO" id="GO:0009307">
    <property type="term" value="P:DNA restriction-modification system"/>
    <property type="evidence" value="ECO:0007669"/>
    <property type="project" value="InterPro"/>
</dbReference>
<keyword evidence="1" id="KW-0540">Nuclease</keyword>